<dbReference type="EMBL" id="LN774769">
    <property type="protein sequence ID" value="CEN27955.1"/>
    <property type="molecule type" value="Genomic_DNA"/>
</dbReference>
<keyword evidence="2 5" id="KW-0489">Methyltransferase</keyword>
<proteinExistence type="inferred from homology"/>
<protein>
    <submittedName>
        <fullName evidence="5">rRNA methylase SpoU</fullName>
    </submittedName>
</protein>
<dbReference type="InterPro" id="IPR029026">
    <property type="entry name" value="tRNA_m1G_MTases_N"/>
</dbReference>
<dbReference type="AlphaFoldDB" id="A0A0D6DVE1"/>
<dbReference type="GO" id="GO:0008173">
    <property type="term" value="F:RNA methyltransferase activity"/>
    <property type="evidence" value="ECO:0007669"/>
    <property type="project" value="InterPro"/>
</dbReference>
<dbReference type="STRING" id="1364.LP2241_20336"/>
<name>A0A0D6DVE1_9LACT</name>
<evidence type="ECO:0000256" key="3">
    <source>
        <dbReference type="ARBA" id="ARBA00022679"/>
    </source>
</evidence>
<dbReference type="InterPro" id="IPR051259">
    <property type="entry name" value="rRNA_Methyltransferase"/>
</dbReference>
<evidence type="ECO:0000256" key="1">
    <source>
        <dbReference type="ARBA" id="ARBA00007228"/>
    </source>
</evidence>
<dbReference type="SMART" id="SM00967">
    <property type="entry name" value="SpoU_sub_bind"/>
    <property type="match status" value="1"/>
</dbReference>
<dbReference type="InterPro" id="IPR013123">
    <property type="entry name" value="SpoU_subst-bd"/>
</dbReference>
<sequence>MEMIKSKDNARIKNAKKLYKKKYRTSSYLIEGRHLYEEALKAGVSFKQIFVTEKFADLADAILVSDDVMNFLSDAETPQGIIAEVVMPTVATQDFSKLLILENVQDPGNVGTMIRTADAAGFSAVVLTDGSADSYSPKVLRTMQGAHFHLPVFQESDALAFYNRLKASGITVIATTLSDQSIDYRTLSTYDKFALIMGNEGAGILPETAQAADILAHINMPGQAESLNVAIAAGILMFSLTD</sequence>
<dbReference type="HOGENOM" id="CLU_021322_3_2_9"/>
<dbReference type="Gene3D" id="3.40.1280.10">
    <property type="match status" value="1"/>
</dbReference>
<dbReference type="CDD" id="cd18095">
    <property type="entry name" value="SpoU-like_rRNA-MTase"/>
    <property type="match status" value="1"/>
</dbReference>
<evidence type="ECO:0000313" key="6">
    <source>
        <dbReference type="Proteomes" id="UP000033166"/>
    </source>
</evidence>
<dbReference type="InterPro" id="IPR029028">
    <property type="entry name" value="Alpha/beta_knot_MTases"/>
</dbReference>
<dbReference type="GO" id="GO:0005737">
    <property type="term" value="C:cytoplasm"/>
    <property type="evidence" value="ECO:0007669"/>
    <property type="project" value="UniProtKB-ARBA"/>
</dbReference>
<gene>
    <name evidence="5" type="primary">spoU</name>
    <name evidence="5" type="ORF">LACPI_0755</name>
</gene>
<dbReference type="SUPFAM" id="SSF55315">
    <property type="entry name" value="L30e-like"/>
    <property type="match status" value="1"/>
</dbReference>
<feature type="domain" description="RNA 2-O ribose methyltransferase substrate binding" evidence="4">
    <location>
        <begin position="29"/>
        <end position="91"/>
    </location>
</feature>
<accession>A0A0D6DVE1</accession>
<dbReference type="InterPro" id="IPR029064">
    <property type="entry name" value="Ribosomal_eL30-like_sf"/>
</dbReference>
<dbReference type="GO" id="GO:0006396">
    <property type="term" value="P:RNA processing"/>
    <property type="evidence" value="ECO:0007669"/>
    <property type="project" value="InterPro"/>
</dbReference>
<dbReference type="InterPro" id="IPR053888">
    <property type="entry name" value="MRM3-like_sub_bind"/>
</dbReference>
<dbReference type="Pfam" id="PF22435">
    <property type="entry name" value="MRM3-like_sub_bind"/>
    <property type="match status" value="1"/>
</dbReference>
<dbReference type="GO" id="GO:0003723">
    <property type="term" value="F:RNA binding"/>
    <property type="evidence" value="ECO:0007669"/>
    <property type="project" value="InterPro"/>
</dbReference>
<dbReference type="Proteomes" id="UP000033166">
    <property type="component" value="Chromosome I"/>
</dbReference>
<comment type="similarity">
    <text evidence="1">Belongs to the class IV-like SAM-binding methyltransferase superfamily. RNA methyltransferase TrmH family.</text>
</comment>
<dbReference type="SUPFAM" id="SSF75217">
    <property type="entry name" value="alpha/beta knot"/>
    <property type="match status" value="1"/>
</dbReference>
<evidence type="ECO:0000256" key="2">
    <source>
        <dbReference type="ARBA" id="ARBA00022603"/>
    </source>
</evidence>
<evidence type="ECO:0000313" key="5">
    <source>
        <dbReference type="EMBL" id="CEN27955.1"/>
    </source>
</evidence>
<organism evidence="5 6">
    <name type="scientific">Pseudolactococcus piscium MKFS47</name>
    <dbReference type="NCBI Taxonomy" id="297352"/>
    <lineage>
        <taxon>Bacteria</taxon>
        <taxon>Bacillati</taxon>
        <taxon>Bacillota</taxon>
        <taxon>Bacilli</taxon>
        <taxon>Lactobacillales</taxon>
        <taxon>Streptococcaceae</taxon>
        <taxon>Pseudolactococcus</taxon>
    </lineage>
</organism>
<dbReference type="RefSeq" id="WP_047916526.1">
    <property type="nucleotide sequence ID" value="NZ_LN774769.1"/>
</dbReference>
<dbReference type="PANTHER" id="PTHR43191">
    <property type="entry name" value="RRNA METHYLTRANSFERASE 3"/>
    <property type="match status" value="1"/>
</dbReference>
<dbReference type="KEGG" id="lpk:LACPI_0755"/>
<dbReference type="PANTHER" id="PTHR43191:SF2">
    <property type="entry name" value="RRNA METHYLTRANSFERASE 3, MITOCHONDRIAL"/>
    <property type="match status" value="1"/>
</dbReference>
<keyword evidence="3" id="KW-0808">Transferase</keyword>
<evidence type="ECO:0000259" key="4">
    <source>
        <dbReference type="SMART" id="SM00967"/>
    </source>
</evidence>
<dbReference type="Pfam" id="PF00588">
    <property type="entry name" value="SpoU_methylase"/>
    <property type="match status" value="1"/>
</dbReference>
<reference evidence="6" key="1">
    <citation type="submission" date="2015-01" db="EMBL/GenBank/DDBJ databases">
        <authorList>
            <person name="Andreevskaya M."/>
        </authorList>
    </citation>
    <scope>NUCLEOTIDE SEQUENCE [LARGE SCALE GENOMIC DNA]</scope>
    <source>
        <strain evidence="6">MKFS47</strain>
    </source>
</reference>
<dbReference type="GO" id="GO:0032259">
    <property type="term" value="P:methylation"/>
    <property type="evidence" value="ECO:0007669"/>
    <property type="project" value="UniProtKB-KW"/>
</dbReference>
<dbReference type="Gene3D" id="3.30.1330.30">
    <property type="match status" value="1"/>
</dbReference>
<dbReference type="InterPro" id="IPR001537">
    <property type="entry name" value="SpoU_MeTrfase"/>
</dbReference>